<dbReference type="PANTHER" id="PTHR43037">
    <property type="entry name" value="UNNAMED PRODUCT-RELATED"/>
    <property type="match status" value="1"/>
</dbReference>
<proteinExistence type="predicted"/>
<evidence type="ECO:0000256" key="2">
    <source>
        <dbReference type="ARBA" id="ARBA00022801"/>
    </source>
</evidence>
<protein>
    <submittedName>
        <fullName evidence="5">PHB depolymerase family esterase</fullName>
    </submittedName>
</protein>
<dbReference type="Pfam" id="PF02230">
    <property type="entry name" value="Abhydrolase_2"/>
    <property type="match status" value="1"/>
</dbReference>
<evidence type="ECO:0000256" key="1">
    <source>
        <dbReference type="ARBA" id="ARBA00022729"/>
    </source>
</evidence>
<dbReference type="Proteomes" id="UP001255416">
    <property type="component" value="Unassembled WGS sequence"/>
</dbReference>
<evidence type="ECO:0000256" key="3">
    <source>
        <dbReference type="SAM" id="SignalP"/>
    </source>
</evidence>
<accession>A0ABU3VE07</accession>
<dbReference type="InterPro" id="IPR029058">
    <property type="entry name" value="AB_hydrolase_fold"/>
</dbReference>
<keyword evidence="2" id="KW-0378">Hydrolase</keyword>
<feature type="signal peptide" evidence="3">
    <location>
        <begin position="1"/>
        <end position="20"/>
    </location>
</feature>
<keyword evidence="1 3" id="KW-0732">Signal</keyword>
<organism evidence="5 6">
    <name type="scientific">Sedimentitalea todarodis</name>
    <dbReference type="NCBI Taxonomy" id="1631240"/>
    <lineage>
        <taxon>Bacteria</taxon>
        <taxon>Pseudomonadati</taxon>
        <taxon>Pseudomonadota</taxon>
        <taxon>Alphaproteobacteria</taxon>
        <taxon>Rhodobacterales</taxon>
        <taxon>Paracoccaceae</taxon>
        <taxon>Sedimentitalea</taxon>
    </lineage>
</organism>
<dbReference type="SUPFAM" id="SSF53474">
    <property type="entry name" value="alpha/beta-Hydrolases"/>
    <property type="match status" value="1"/>
</dbReference>
<comment type="caution">
    <text evidence="5">The sequence shown here is derived from an EMBL/GenBank/DDBJ whole genome shotgun (WGS) entry which is preliminary data.</text>
</comment>
<dbReference type="InterPro" id="IPR050955">
    <property type="entry name" value="Plant_Biomass_Hydrol_Est"/>
</dbReference>
<keyword evidence="6" id="KW-1185">Reference proteome</keyword>
<evidence type="ECO:0000313" key="6">
    <source>
        <dbReference type="Proteomes" id="UP001255416"/>
    </source>
</evidence>
<dbReference type="Gene3D" id="3.40.50.1820">
    <property type="entry name" value="alpha/beta hydrolase"/>
    <property type="match status" value="1"/>
</dbReference>
<dbReference type="EMBL" id="JASMWN010000005">
    <property type="protein sequence ID" value="MDU9003959.1"/>
    <property type="molecule type" value="Genomic_DNA"/>
</dbReference>
<feature type="chain" id="PRO_5045175163" evidence="3">
    <location>
        <begin position="21"/>
        <end position="276"/>
    </location>
</feature>
<evidence type="ECO:0000259" key="4">
    <source>
        <dbReference type="Pfam" id="PF02230"/>
    </source>
</evidence>
<name>A0ABU3VE07_9RHOB</name>
<gene>
    <name evidence="5" type="ORF">QO231_08840</name>
</gene>
<dbReference type="PANTHER" id="PTHR43037:SF5">
    <property type="entry name" value="FERULOYL ESTERASE"/>
    <property type="match status" value="1"/>
</dbReference>
<dbReference type="RefSeq" id="WP_316775236.1">
    <property type="nucleotide sequence ID" value="NZ_JASMWN010000005.1"/>
</dbReference>
<dbReference type="InterPro" id="IPR003140">
    <property type="entry name" value="PLipase/COase/thioEstase"/>
</dbReference>
<sequence length="276" mass="29868">MKTTTATFLFLSGLTGAAQAACGPEPDACLLQDGEYHVVLPDTKSARTPMVLFLHGWGSSGDRTLNNTGMVNALQARGYAIVAPTGSRSVGSGNGHGWTFYPGWDGRDETDFLKRVRADAADRFDLDEDRTLLAGFSGGGFMVNYLACKEPMAFAAYAPVSGGFWRPHPTECAAPVRLFHTHGWRDTTVPLEGRILGGGRFQQGDIFAGLEIWRAANQCPDEKATEFSETGHFWRRAWTGCTPGSALELALFPGGHSVPAGWSDMVLDWFEDGLTN</sequence>
<evidence type="ECO:0000313" key="5">
    <source>
        <dbReference type="EMBL" id="MDU9003959.1"/>
    </source>
</evidence>
<feature type="domain" description="Phospholipase/carboxylesterase/thioesterase" evidence="4">
    <location>
        <begin position="44"/>
        <end position="192"/>
    </location>
</feature>
<reference evidence="6" key="1">
    <citation type="submission" date="2023-05" db="EMBL/GenBank/DDBJ databases">
        <title>Sedimentitalea sp. nov. JM2-8.</title>
        <authorList>
            <person name="Huang J."/>
        </authorList>
    </citation>
    <scope>NUCLEOTIDE SEQUENCE [LARGE SCALE GENOMIC DNA]</scope>
    <source>
        <strain evidence="6">KHS03</strain>
    </source>
</reference>